<evidence type="ECO:0000256" key="1">
    <source>
        <dbReference type="SAM" id="MobiDB-lite"/>
    </source>
</evidence>
<sequence>MKKAILITTLLIATVTFSACGNNSNNTKSTSSKSAASTSKKTNLASTSNKTDTSTNTDEVINDIDNWSHPVKDVFSAAGIKINKVELKDNKTYAIFYASLNKELNDDNKAYYSNLVQKVAAANGYWDCEIKDDNKDIDIKVKCKDKKAVDSIDYNKDSKYFMAANTSASSSTTNTVNKDELIDYLKQNVTEVSSFVDTLSKNKNVKPILYIERSPNPSSNDTYLRDYYVIYVGENHTDHNVNIYRFAINKDNKQILYYDTTKNKYETLQEWRDSKK</sequence>
<organism evidence="3 4">
    <name type="scientific">Clostridium neuense</name>
    <dbReference type="NCBI Taxonomy" id="1728934"/>
    <lineage>
        <taxon>Bacteria</taxon>
        <taxon>Bacillati</taxon>
        <taxon>Bacillota</taxon>
        <taxon>Clostridia</taxon>
        <taxon>Eubacteriales</taxon>
        <taxon>Clostridiaceae</taxon>
        <taxon>Clostridium</taxon>
    </lineage>
</organism>
<reference evidence="3 4" key="1">
    <citation type="submission" date="2024-11" db="EMBL/GenBank/DDBJ databases">
        <authorList>
            <person name="Heng Y.C."/>
            <person name="Lim A.C.H."/>
            <person name="Lee J.K.Y."/>
            <person name="Kittelmann S."/>
        </authorList>
    </citation>
    <scope>NUCLEOTIDE SEQUENCE [LARGE SCALE GENOMIC DNA]</scope>
    <source>
        <strain evidence="3 4">WILCCON 0114</strain>
    </source>
</reference>
<evidence type="ECO:0000256" key="2">
    <source>
        <dbReference type="SAM" id="SignalP"/>
    </source>
</evidence>
<dbReference type="Proteomes" id="UP001623592">
    <property type="component" value="Unassembled WGS sequence"/>
</dbReference>
<evidence type="ECO:0008006" key="5">
    <source>
        <dbReference type="Google" id="ProtNLM"/>
    </source>
</evidence>
<evidence type="ECO:0000313" key="4">
    <source>
        <dbReference type="Proteomes" id="UP001623592"/>
    </source>
</evidence>
<keyword evidence="2" id="KW-0732">Signal</keyword>
<gene>
    <name evidence="3" type="ORF">ACJDT4_22995</name>
</gene>
<proteinExistence type="predicted"/>
<dbReference type="EMBL" id="JBJIAA010000031">
    <property type="protein sequence ID" value="MFL0253278.1"/>
    <property type="molecule type" value="Genomic_DNA"/>
</dbReference>
<name>A0ABW8TL15_9CLOT</name>
<evidence type="ECO:0000313" key="3">
    <source>
        <dbReference type="EMBL" id="MFL0253278.1"/>
    </source>
</evidence>
<feature type="region of interest" description="Disordered" evidence="1">
    <location>
        <begin position="24"/>
        <end position="57"/>
    </location>
</feature>
<feature type="chain" id="PRO_5046009932" description="Lipoprotein" evidence="2">
    <location>
        <begin position="22"/>
        <end position="276"/>
    </location>
</feature>
<protein>
    <recommendedName>
        <fullName evidence="5">Lipoprotein</fullName>
    </recommendedName>
</protein>
<dbReference type="PROSITE" id="PS51257">
    <property type="entry name" value="PROKAR_LIPOPROTEIN"/>
    <property type="match status" value="1"/>
</dbReference>
<dbReference type="RefSeq" id="WP_406789948.1">
    <property type="nucleotide sequence ID" value="NZ_JBJIAA010000031.1"/>
</dbReference>
<comment type="caution">
    <text evidence="3">The sequence shown here is derived from an EMBL/GenBank/DDBJ whole genome shotgun (WGS) entry which is preliminary data.</text>
</comment>
<accession>A0ABW8TL15</accession>
<feature type="signal peptide" evidence="2">
    <location>
        <begin position="1"/>
        <end position="21"/>
    </location>
</feature>
<keyword evidence="4" id="KW-1185">Reference proteome</keyword>